<evidence type="ECO:0000313" key="1">
    <source>
        <dbReference type="EMBL" id="RNI39975.1"/>
    </source>
</evidence>
<comment type="caution">
    <text evidence="1">The sequence shown here is derived from an EMBL/GenBank/DDBJ whole genome shotgun (WGS) entry which is preliminary data.</text>
</comment>
<dbReference type="AlphaFoldDB" id="A0A3M9NR79"/>
<dbReference type="EMBL" id="RJJR01000001">
    <property type="protein sequence ID" value="RNI39975.1"/>
    <property type="molecule type" value="Genomic_DNA"/>
</dbReference>
<organism evidence="1 2">
    <name type="scientific">Hanamia caeni</name>
    <dbReference type="NCBI Taxonomy" id="2294116"/>
    <lineage>
        <taxon>Bacteria</taxon>
        <taxon>Pseudomonadati</taxon>
        <taxon>Bacteroidota</taxon>
        <taxon>Chitinophagia</taxon>
        <taxon>Chitinophagales</taxon>
        <taxon>Chitinophagaceae</taxon>
        <taxon>Hanamia</taxon>
    </lineage>
</organism>
<gene>
    <name evidence="1" type="ORF">EFY79_01340</name>
</gene>
<dbReference type="GO" id="GO:0004553">
    <property type="term" value="F:hydrolase activity, hydrolyzing O-glycosyl compounds"/>
    <property type="evidence" value="ECO:0007669"/>
    <property type="project" value="UniProtKB-ARBA"/>
</dbReference>
<sequence length="1218" mass="134385">MKVIDYSLGSAKVANPDGNMPATVTNCTIVPGPGTIAAGTFANALDFGTTGNIVTVLSPASISTSRFCIRVIFKTDTAISSRQNLVESNCLPFSIFLDKTAAPNSFNLAVSVAPKAHGWAGTTTEYFKTLQLGTWYTADLVYDTDTVAVFIDDTILSVHAFPSGMIEKFAGKELFIGAWVDRTRSHFNGQIAAVQWYDNEIPEILEAQLDERRSYPEWFLTYKQEQIKPILNFGAMQGKYVYDPYATAYIQWFDSGLLMYNESVGTAFEMHGLIFQHYKSASNAGKSELGYLVSNEGNTTKTGGRKNVFSKGGIYWSAGTGAFSVTDRLFLEYEHFGESVFLGWPVAESTNINGGKEQIFQGGRMYYKNGTPQAFEVHGAILTKYLASGGVNTWGYPVCNESDIMNGSALIGKFSEFERCTIYWSSTSGAFEVHGDIRAKYRNLNGPIGQMGFPTSDEGNIPGVSAPARYNTFQNGSILWFGSWNNIFVCQAFKLFLGRVDSQESEGFLMGQNDLYLKAILKDNGYEVHSQRIPNSGDSDGHNVYDFNTLIGKTIIPNSVDRNITFTLDIWESDGGAPFGGGDDHLGTYNKTLNMANAWGMRENNGVFNTGRFQMINYITWSVKPQINENNLTQTQRWWGVTNAGTPEINYNQYAAAFRDVDSDPEWWDLTDWLEKAFYELVIKGLAANGNCFGMSLEAIYAYKHRSLFSLPLDRFKTWSTVVNEFNIKHQYQVGASAIWWFVGQFLSGNTHDPVDVFNETRNEFNRGCNPVICISQNYDFSGKPHCILPVAWNSSTSPWQISILDPNFPNDVKTLFVNPSTNEFTYNGKSTYTGGSWSGGRFHYMPYSVTCERPRTPIWDAILLILTGTIIILGEGSETVSLLDENGNDLDAFGADSINRLKQKKTMENKFVSIKGFDAKLVKPVVAESKTVLTTANSGIQTIAKPKGILGSELYMRTEIINNRFTTSPGIREKGVLANLTLADIVTDRAAASTLSGLTTNDQLFNAIKDRSVTHIVNDPSVMKKLDPTIAGALGNIATLANITKNFKHTTRGTNNGQFIYAIKNQLNEFRLQSSVKTNEITKLETKDLGTTSSVVKMITNENKTVRLEINNKMGVGKDKIAIVIDKIPVAVGKELNLNIKPGLAGLDILTTAEKIKATVSINGIISGQAFQRSYGVDLEGGVRIRPSTVISNNELKVGKIDQLFGPLQNGSIIKGI</sequence>
<dbReference type="InterPro" id="IPR013320">
    <property type="entry name" value="ConA-like_dom_sf"/>
</dbReference>
<dbReference type="SUPFAM" id="SSF49899">
    <property type="entry name" value="Concanavalin A-like lectins/glucanases"/>
    <property type="match status" value="1"/>
</dbReference>
<proteinExistence type="predicted"/>
<dbReference type="Pfam" id="PF08310">
    <property type="entry name" value="LGFP"/>
    <property type="match status" value="3"/>
</dbReference>
<keyword evidence="2" id="KW-1185">Reference proteome</keyword>
<dbReference type="GO" id="GO:0005975">
    <property type="term" value="P:carbohydrate metabolic process"/>
    <property type="evidence" value="ECO:0007669"/>
    <property type="project" value="UniProtKB-ARBA"/>
</dbReference>
<dbReference type="RefSeq" id="WP_123118866.1">
    <property type="nucleotide sequence ID" value="NZ_RJJR01000001.1"/>
</dbReference>
<accession>A0A3M9NR79</accession>
<reference evidence="1 2" key="1">
    <citation type="submission" date="2018-11" db="EMBL/GenBank/DDBJ databases">
        <title>Draft genome sequence of Ferruginibacter sp. BO-59.</title>
        <authorList>
            <person name="Im W.T."/>
        </authorList>
    </citation>
    <scope>NUCLEOTIDE SEQUENCE [LARGE SCALE GENOMIC DNA]</scope>
    <source>
        <strain evidence="1 2">BO-59</strain>
    </source>
</reference>
<dbReference type="InterPro" id="IPR013207">
    <property type="entry name" value="LGFP"/>
</dbReference>
<dbReference type="Proteomes" id="UP000267223">
    <property type="component" value="Unassembled WGS sequence"/>
</dbReference>
<name>A0A3M9NR79_9BACT</name>
<protein>
    <submittedName>
        <fullName evidence="1">Uncharacterized protein</fullName>
    </submittedName>
</protein>
<dbReference type="OrthoDB" id="514320at2"/>
<evidence type="ECO:0000313" key="2">
    <source>
        <dbReference type="Proteomes" id="UP000267223"/>
    </source>
</evidence>